<protein>
    <submittedName>
        <fullName evidence="4">Transcriptional regulator</fullName>
    </submittedName>
</protein>
<dbReference type="Proteomes" id="UP000606922">
    <property type="component" value="Unassembled WGS sequence"/>
</dbReference>
<feature type="domain" description="ANTAR" evidence="3">
    <location>
        <begin position="170"/>
        <end position="231"/>
    </location>
</feature>
<sequence>MYAKTREEKINEAFVAMSDALMNDYDIVDLLSTLLNDCTDILGIEAGGILLVDPAGDLELVASTSEEAAVVETMIIAAGAGPCIDCFDTAAPVAVADIDTVAEKWPKFHRTALDQGFRSTYAVPMRLKSEVVGVMNLLSADLGPLSEKDGKIAQALADIAVLGILHERNFRNPFVIKEQLHLALDTRILIEQAKGVLAQGEGLSMAAAFNTLRAYARRNGMTLRSVADGAVRRTIDTADLVRD</sequence>
<reference evidence="4" key="2">
    <citation type="submission" date="2020-09" db="EMBL/GenBank/DDBJ databases">
        <authorList>
            <person name="Sun Q."/>
            <person name="Zhou Y."/>
        </authorList>
    </citation>
    <scope>NUCLEOTIDE SEQUENCE</scope>
    <source>
        <strain evidence="4">CGMCC 1.12813</strain>
    </source>
</reference>
<accession>A0A916SU04</accession>
<evidence type="ECO:0000313" key="5">
    <source>
        <dbReference type="Proteomes" id="UP000606922"/>
    </source>
</evidence>
<dbReference type="InterPro" id="IPR003018">
    <property type="entry name" value="GAF"/>
</dbReference>
<dbReference type="RefSeq" id="WP_188511540.1">
    <property type="nucleotide sequence ID" value="NZ_BMGB01000002.1"/>
</dbReference>
<reference evidence="4" key="1">
    <citation type="journal article" date="2014" name="Int. J. Syst. Evol. Microbiol.">
        <title>Complete genome sequence of Corynebacterium casei LMG S-19264T (=DSM 44701T), isolated from a smear-ripened cheese.</title>
        <authorList>
            <consortium name="US DOE Joint Genome Institute (JGI-PGF)"/>
            <person name="Walter F."/>
            <person name="Albersmeier A."/>
            <person name="Kalinowski J."/>
            <person name="Ruckert C."/>
        </authorList>
    </citation>
    <scope>NUCLEOTIDE SEQUENCE</scope>
    <source>
        <strain evidence="4">CGMCC 1.12813</strain>
    </source>
</reference>
<dbReference type="SMART" id="SM01012">
    <property type="entry name" value="ANTAR"/>
    <property type="match status" value="1"/>
</dbReference>
<dbReference type="InterPro" id="IPR012074">
    <property type="entry name" value="GAF_ANTAR"/>
</dbReference>
<dbReference type="SMART" id="SM00065">
    <property type="entry name" value="GAF"/>
    <property type="match status" value="1"/>
</dbReference>
<gene>
    <name evidence="4" type="ORF">GCM10010979_29670</name>
</gene>
<dbReference type="InterPro" id="IPR036388">
    <property type="entry name" value="WH-like_DNA-bd_sf"/>
</dbReference>
<dbReference type="Gene3D" id="1.10.10.10">
    <property type="entry name" value="Winged helix-like DNA-binding domain superfamily/Winged helix DNA-binding domain"/>
    <property type="match status" value="1"/>
</dbReference>
<evidence type="ECO:0000256" key="1">
    <source>
        <dbReference type="ARBA" id="ARBA00023015"/>
    </source>
</evidence>
<evidence type="ECO:0000256" key="2">
    <source>
        <dbReference type="ARBA" id="ARBA00023163"/>
    </source>
</evidence>
<dbReference type="EMBL" id="BMGB01000002">
    <property type="protein sequence ID" value="GGB13304.1"/>
    <property type="molecule type" value="Genomic_DNA"/>
</dbReference>
<dbReference type="Gene3D" id="3.30.450.40">
    <property type="match status" value="1"/>
</dbReference>
<keyword evidence="5" id="KW-1185">Reference proteome</keyword>
<name>A0A916SU04_9MICO</name>
<evidence type="ECO:0000259" key="3">
    <source>
        <dbReference type="PROSITE" id="PS50921"/>
    </source>
</evidence>
<dbReference type="PIRSF" id="PIRSF036625">
    <property type="entry name" value="GAF_ANTAR"/>
    <property type="match status" value="1"/>
</dbReference>
<dbReference type="InterPro" id="IPR029016">
    <property type="entry name" value="GAF-like_dom_sf"/>
</dbReference>
<dbReference type="Pfam" id="PF13185">
    <property type="entry name" value="GAF_2"/>
    <property type="match status" value="1"/>
</dbReference>
<evidence type="ECO:0000313" key="4">
    <source>
        <dbReference type="EMBL" id="GGB13304.1"/>
    </source>
</evidence>
<keyword evidence="2" id="KW-0804">Transcription</keyword>
<dbReference type="GO" id="GO:0003723">
    <property type="term" value="F:RNA binding"/>
    <property type="evidence" value="ECO:0007669"/>
    <property type="project" value="InterPro"/>
</dbReference>
<dbReference type="SUPFAM" id="SSF55781">
    <property type="entry name" value="GAF domain-like"/>
    <property type="match status" value="1"/>
</dbReference>
<keyword evidence="1" id="KW-0805">Transcription regulation</keyword>
<dbReference type="Pfam" id="PF03861">
    <property type="entry name" value="ANTAR"/>
    <property type="match status" value="1"/>
</dbReference>
<dbReference type="AlphaFoldDB" id="A0A916SU04"/>
<dbReference type="PROSITE" id="PS50921">
    <property type="entry name" value="ANTAR"/>
    <property type="match status" value="1"/>
</dbReference>
<dbReference type="InterPro" id="IPR005561">
    <property type="entry name" value="ANTAR"/>
</dbReference>
<comment type="caution">
    <text evidence="4">The sequence shown here is derived from an EMBL/GenBank/DDBJ whole genome shotgun (WGS) entry which is preliminary data.</text>
</comment>
<organism evidence="4 5">
    <name type="scientific">Conyzicola nivalis</name>
    <dbReference type="NCBI Taxonomy" id="1477021"/>
    <lineage>
        <taxon>Bacteria</taxon>
        <taxon>Bacillati</taxon>
        <taxon>Actinomycetota</taxon>
        <taxon>Actinomycetes</taxon>
        <taxon>Micrococcales</taxon>
        <taxon>Microbacteriaceae</taxon>
        <taxon>Conyzicola</taxon>
    </lineage>
</organism>
<proteinExistence type="predicted"/>